<proteinExistence type="predicted"/>
<dbReference type="OrthoDB" id="4571448at2"/>
<evidence type="ECO:0000256" key="1">
    <source>
        <dbReference type="SAM" id="MobiDB-lite"/>
    </source>
</evidence>
<keyword evidence="2" id="KW-0732">Signal</keyword>
<name>A0A5N0EBG0_9NOCA</name>
<sequence length="157" mass="16261">MGKHRAPQKPDVPMRLAVVSTAALLTALVTADRGASHSSGPTASRAHNTTVGEPTGPVTSPPDSGPETVPDLPLDEHPLGDVAPTPEPELGRHAADNPNRQGAPQPADDPGPPPPRDVLSGATAAWIAGTTQGYEWLTHIEQCIVAHVMPNADPNRV</sequence>
<feature type="compositionally biased region" description="Polar residues" evidence="1">
    <location>
        <begin position="36"/>
        <end position="58"/>
    </location>
</feature>
<dbReference type="RefSeq" id="WP_150405072.1">
    <property type="nucleotide sequence ID" value="NZ_VXLC01000015.1"/>
</dbReference>
<evidence type="ECO:0000313" key="4">
    <source>
        <dbReference type="Proteomes" id="UP000323876"/>
    </source>
</evidence>
<feature type="signal peptide" evidence="2">
    <location>
        <begin position="1"/>
        <end position="31"/>
    </location>
</feature>
<accession>A0A5N0EBG0</accession>
<keyword evidence="4" id="KW-1185">Reference proteome</keyword>
<feature type="chain" id="PRO_5038809519" description="Secreted protein" evidence="2">
    <location>
        <begin position="32"/>
        <end position="157"/>
    </location>
</feature>
<comment type="caution">
    <text evidence="3">The sequence shown here is derived from an EMBL/GenBank/DDBJ whole genome shotgun (WGS) entry which is preliminary data.</text>
</comment>
<gene>
    <name evidence="3" type="ORF">F3087_28175</name>
</gene>
<evidence type="ECO:0008006" key="5">
    <source>
        <dbReference type="Google" id="ProtNLM"/>
    </source>
</evidence>
<reference evidence="3 4" key="1">
    <citation type="submission" date="2019-09" db="EMBL/GenBank/DDBJ databases">
        <authorList>
            <person name="Wang X."/>
        </authorList>
    </citation>
    <scope>NUCLEOTIDE SEQUENCE [LARGE SCALE GENOMIC DNA]</scope>
    <source>
        <strain evidence="3 4">CICC 11023</strain>
    </source>
</reference>
<feature type="region of interest" description="Disordered" evidence="1">
    <location>
        <begin position="31"/>
        <end position="120"/>
    </location>
</feature>
<organism evidence="3 4">
    <name type="scientific">Nocardia colli</name>
    <dbReference type="NCBI Taxonomy" id="2545717"/>
    <lineage>
        <taxon>Bacteria</taxon>
        <taxon>Bacillati</taxon>
        <taxon>Actinomycetota</taxon>
        <taxon>Actinomycetes</taxon>
        <taxon>Mycobacteriales</taxon>
        <taxon>Nocardiaceae</taxon>
        <taxon>Nocardia</taxon>
    </lineage>
</organism>
<dbReference type="Proteomes" id="UP000323876">
    <property type="component" value="Unassembled WGS sequence"/>
</dbReference>
<dbReference type="AlphaFoldDB" id="A0A5N0EBG0"/>
<protein>
    <recommendedName>
        <fullName evidence="5">Secreted protein</fullName>
    </recommendedName>
</protein>
<feature type="compositionally biased region" description="Pro residues" evidence="1">
    <location>
        <begin position="107"/>
        <end position="116"/>
    </location>
</feature>
<evidence type="ECO:0000256" key="2">
    <source>
        <dbReference type="SAM" id="SignalP"/>
    </source>
</evidence>
<dbReference type="EMBL" id="VXLC01000015">
    <property type="protein sequence ID" value="KAA8885514.1"/>
    <property type="molecule type" value="Genomic_DNA"/>
</dbReference>
<evidence type="ECO:0000313" key="3">
    <source>
        <dbReference type="EMBL" id="KAA8885514.1"/>
    </source>
</evidence>